<reference evidence="2" key="2">
    <citation type="journal article" date="2020" name="Microorganisms">
        <title>Osmotic Adaptation and Compatible Solute Biosynthesis of Phototrophic Bacteria as Revealed from Genome Analyses.</title>
        <authorList>
            <person name="Imhoff J.F."/>
            <person name="Rahn T."/>
            <person name="Kunzel S."/>
            <person name="Keller A."/>
            <person name="Neulinger S.C."/>
        </authorList>
    </citation>
    <scope>NUCLEOTIDE SEQUENCE</scope>
    <source>
        <strain evidence="2">DSM 9154</strain>
    </source>
</reference>
<dbReference type="RefSeq" id="WP_081728530.1">
    <property type="nucleotide sequence ID" value="NZ_NRRE01000030.1"/>
</dbReference>
<evidence type="ECO:0000313" key="3">
    <source>
        <dbReference type="Proteomes" id="UP000778970"/>
    </source>
</evidence>
<dbReference type="EMBL" id="NRRE01000030">
    <property type="protein sequence ID" value="MBK1698760.1"/>
    <property type="molecule type" value="Genomic_DNA"/>
</dbReference>
<dbReference type="Gene3D" id="3.30.450.40">
    <property type="match status" value="1"/>
</dbReference>
<dbReference type="InterPro" id="IPR003018">
    <property type="entry name" value="GAF"/>
</dbReference>
<dbReference type="PANTHER" id="PTHR43102:SF2">
    <property type="entry name" value="GAF DOMAIN-CONTAINING PROTEIN"/>
    <property type="match status" value="1"/>
</dbReference>
<organism evidence="2 3">
    <name type="scientific">Rhodovibrio salinarum</name>
    <dbReference type="NCBI Taxonomy" id="1087"/>
    <lineage>
        <taxon>Bacteria</taxon>
        <taxon>Pseudomonadati</taxon>
        <taxon>Pseudomonadota</taxon>
        <taxon>Alphaproteobacteria</taxon>
        <taxon>Rhodospirillales</taxon>
        <taxon>Rhodovibrionaceae</taxon>
        <taxon>Rhodovibrio</taxon>
    </lineage>
</organism>
<name>A0A934QLL2_9PROT</name>
<dbReference type="InterPro" id="IPR029016">
    <property type="entry name" value="GAF-like_dom_sf"/>
</dbReference>
<accession>A0A934QLL2</accession>
<feature type="domain" description="GAF" evidence="1">
    <location>
        <begin position="32"/>
        <end position="161"/>
    </location>
</feature>
<evidence type="ECO:0000259" key="1">
    <source>
        <dbReference type="Pfam" id="PF01590"/>
    </source>
</evidence>
<sequence>MPETRTAPPLPTDEAHRLAALRRVRMLDTPRELAFDRLTRLAARVGGVPMAAIAFLDRDRNWFKSSIGLPVSQVPRDQAFCAFTIANGSPLIVPDVAADRRFDEMVQGEHARGIGFYAGVPVRSPDGANVGTLCLLAPEPRPTFSNDDRANLRDIARLVEDEISRHAEGDLPIAADSKEIGWQPWL</sequence>
<dbReference type="Pfam" id="PF01590">
    <property type="entry name" value="GAF"/>
    <property type="match status" value="1"/>
</dbReference>
<dbReference type="AlphaFoldDB" id="A0A934QLL2"/>
<dbReference type="PANTHER" id="PTHR43102">
    <property type="entry name" value="SLR1143 PROTEIN"/>
    <property type="match status" value="1"/>
</dbReference>
<keyword evidence="3" id="KW-1185">Reference proteome</keyword>
<gene>
    <name evidence="2" type="ORF">CKO21_16060</name>
</gene>
<protein>
    <recommendedName>
        <fullName evidence="1">GAF domain-containing protein</fullName>
    </recommendedName>
</protein>
<dbReference type="Proteomes" id="UP000778970">
    <property type="component" value="Unassembled WGS sequence"/>
</dbReference>
<proteinExistence type="predicted"/>
<reference evidence="2" key="1">
    <citation type="submission" date="2017-08" db="EMBL/GenBank/DDBJ databases">
        <authorList>
            <person name="Imhoff J.F."/>
            <person name="Rahn T."/>
            <person name="Kuenzel S."/>
            <person name="Neulinger S.C."/>
        </authorList>
    </citation>
    <scope>NUCLEOTIDE SEQUENCE</scope>
    <source>
        <strain evidence="2">DSM 9154</strain>
    </source>
</reference>
<dbReference type="SUPFAM" id="SSF55781">
    <property type="entry name" value="GAF domain-like"/>
    <property type="match status" value="1"/>
</dbReference>
<comment type="caution">
    <text evidence="2">The sequence shown here is derived from an EMBL/GenBank/DDBJ whole genome shotgun (WGS) entry which is preliminary data.</text>
</comment>
<evidence type="ECO:0000313" key="2">
    <source>
        <dbReference type="EMBL" id="MBK1698760.1"/>
    </source>
</evidence>